<accession>A0AA43XHP2</accession>
<dbReference type="Proteomes" id="UP000449710">
    <property type="component" value="Unassembled WGS sequence"/>
</dbReference>
<name>A0AA43XHP2_9CLOT</name>
<comment type="caution">
    <text evidence="1">The sequence shown here is derived from an EMBL/GenBank/DDBJ whole genome shotgun (WGS) entry which is preliminary data.</text>
</comment>
<keyword evidence="2" id="KW-1185">Reference proteome</keyword>
<dbReference type="AlphaFoldDB" id="A0AA43XHP2"/>
<reference evidence="1 2" key="1">
    <citation type="submission" date="2019-04" db="EMBL/GenBank/DDBJ databases">
        <title>Isachenkonia alkalipeptolytica gen. nov. sp. nov. a new anaerobic, alkiliphilic organothrophic bacterium capable to reduce synthesized ferrihydrite isolated from a soda lake.</title>
        <authorList>
            <person name="Toshchakov S.V."/>
            <person name="Zavarzina D.G."/>
            <person name="Zhilina T.N."/>
            <person name="Kostrikina N.A."/>
            <person name="Kublanov I.V."/>
        </authorList>
    </citation>
    <scope>NUCLEOTIDE SEQUENCE [LARGE SCALE GENOMIC DNA]</scope>
    <source>
        <strain evidence="1 2">Z-1701</strain>
    </source>
</reference>
<gene>
    <name evidence="1" type="ORF">ISALK_00820</name>
</gene>
<protein>
    <submittedName>
        <fullName evidence="1">Uncharacterized protein</fullName>
    </submittedName>
</protein>
<sequence length="17" mass="1843">MNNLITVMGFHGGLLLL</sequence>
<proteinExistence type="predicted"/>
<evidence type="ECO:0000313" key="2">
    <source>
        <dbReference type="Proteomes" id="UP000449710"/>
    </source>
</evidence>
<organism evidence="1 2">
    <name type="scientific">Isachenkonia alkalipeptolytica</name>
    <dbReference type="NCBI Taxonomy" id="2565777"/>
    <lineage>
        <taxon>Bacteria</taxon>
        <taxon>Bacillati</taxon>
        <taxon>Bacillota</taxon>
        <taxon>Clostridia</taxon>
        <taxon>Eubacteriales</taxon>
        <taxon>Clostridiaceae</taxon>
        <taxon>Isachenkonia</taxon>
    </lineage>
</organism>
<evidence type="ECO:0000313" key="1">
    <source>
        <dbReference type="EMBL" id="NBG87032.1"/>
    </source>
</evidence>
<dbReference type="EMBL" id="SUMG01000001">
    <property type="protein sequence ID" value="NBG87032.1"/>
    <property type="molecule type" value="Genomic_DNA"/>
</dbReference>